<evidence type="ECO:0000313" key="4">
    <source>
        <dbReference type="EMBL" id="KIW53048.1"/>
    </source>
</evidence>
<feature type="transmembrane region" description="Helical" evidence="2">
    <location>
        <begin position="400"/>
        <end position="421"/>
    </location>
</feature>
<dbReference type="OrthoDB" id="2603at2759"/>
<name>A0A0D2ECI8_9EURO</name>
<dbReference type="GeneID" id="25330555"/>
<dbReference type="HOGENOM" id="CLU_027441_0_0_1"/>
<feature type="chain" id="PRO_5002241105" description="Integral membrane protein" evidence="3">
    <location>
        <begin position="18"/>
        <end position="510"/>
    </location>
</feature>
<evidence type="ECO:0000256" key="3">
    <source>
        <dbReference type="SAM" id="SignalP"/>
    </source>
</evidence>
<gene>
    <name evidence="4" type="ORF">PV05_08647</name>
</gene>
<evidence type="ECO:0008006" key="6">
    <source>
        <dbReference type="Google" id="ProtNLM"/>
    </source>
</evidence>
<feature type="transmembrane region" description="Helical" evidence="2">
    <location>
        <begin position="441"/>
        <end position="460"/>
    </location>
</feature>
<dbReference type="EMBL" id="KN847321">
    <property type="protein sequence ID" value="KIW53048.1"/>
    <property type="molecule type" value="Genomic_DNA"/>
</dbReference>
<feature type="signal peptide" evidence="3">
    <location>
        <begin position="1"/>
        <end position="17"/>
    </location>
</feature>
<dbReference type="STRING" id="348802.A0A0D2ECI8"/>
<keyword evidence="3" id="KW-0732">Signal</keyword>
<reference evidence="4 5" key="1">
    <citation type="submission" date="2015-01" db="EMBL/GenBank/DDBJ databases">
        <title>The Genome Sequence of Exophiala xenobiotica CBS118157.</title>
        <authorList>
            <consortium name="The Broad Institute Genomics Platform"/>
            <person name="Cuomo C."/>
            <person name="de Hoog S."/>
            <person name="Gorbushina A."/>
            <person name="Stielow B."/>
            <person name="Teixiera M."/>
            <person name="Abouelleil A."/>
            <person name="Chapman S.B."/>
            <person name="Priest M."/>
            <person name="Young S.K."/>
            <person name="Wortman J."/>
            <person name="Nusbaum C."/>
            <person name="Birren B."/>
        </authorList>
    </citation>
    <scope>NUCLEOTIDE SEQUENCE [LARGE SCALE GENOMIC DNA]</scope>
    <source>
        <strain evidence="4 5">CBS 118157</strain>
    </source>
</reference>
<feature type="compositionally biased region" description="Basic and acidic residues" evidence="1">
    <location>
        <begin position="135"/>
        <end position="145"/>
    </location>
</feature>
<keyword evidence="2" id="KW-0472">Membrane</keyword>
<evidence type="ECO:0000256" key="2">
    <source>
        <dbReference type="SAM" id="Phobius"/>
    </source>
</evidence>
<feature type="transmembrane region" description="Helical" evidence="2">
    <location>
        <begin position="246"/>
        <end position="270"/>
    </location>
</feature>
<sequence>MSLFLVLVLFLWRHDQSLPVFPTHLFPIFRLISPVPCFTTSRGTNEVRWSAVFRDVQQHMYLSVTVAVMPGTNEHFRWLEPFKHEKYELEHAEGPVGFLNPTRAHFQLHGATQSLAKSSPTKHDESEGSDGIGDQNHENTKKEDEVPAENVRFLWRSRDNRKGRHALLVQRPAPGEVAQYLTPRRTNHYKEVLKNIKLTFTYFPVWDISYLVALIFTLGSVVWVINGFFAWLPLVAPSTEFHNEIYVGGGVTAFIGAILFFEVGSILLIIEAVNTNNTGCFGWAVEQLLEDNGPSKGPMYQFRASRRHCRHHHQNRRNFVGKASHTLADGAQLAAHTSKDGPSWRWFPSWHDLRTHYIHELGFLAGAAQLFGATIFGISGFTALPGIINHLTPQRVLNGAYWIPQVIGGSGFVVSSTLYMLETQQKWWKPALHVLGWHIGFWNLIGALGFTLCGALGMAYGNSGAQYQASLSTFWGSWAFLIGSYLQLYESLDTHPVEEVSSDTMSKNTK</sequence>
<accession>A0A0D2ECI8</accession>
<dbReference type="RefSeq" id="XP_013313632.1">
    <property type="nucleotide sequence ID" value="XM_013458178.1"/>
</dbReference>
<keyword evidence="2" id="KW-1133">Transmembrane helix</keyword>
<protein>
    <recommendedName>
        <fullName evidence="6">Integral membrane protein</fullName>
    </recommendedName>
</protein>
<keyword evidence="2" id="KW-0812">Transmembrane</keyword>
<evidence type="ECO:0000256" key="1">
    <source>
        <dbReference type="SAM" id="MobiDB-lite"/>
    </source>
</evidence>
<dbReference type="Proteomes" id="UP000054342">
    <property type="component" value="Unassembled WGS sequence"/>
</dbReference>
<dbReference type="AlphaFoldDB" id="A0A0D2ECI8"/>
<feature type="transmembrane region" description="Helical" evidence="2">
    <location>
        <begin position="208"/>
        <end position="234"/>
    </location>
</feature>
<feature type="region of interest" description="Disordered" evidence="1">
    <location>
        <begin position="112"/>
        <end position="146"/>
    </location>
</feature>
<organism evidence="4 5">
    <name type="scientific">Exophiala xenobiotica</name>
    <dbReference type="NCBI Taxonomy" id="348802"/>
    <lineage>
        <taxon>Eukaryota</taxon>
        <taxon>Fungi</taxon>
        <taxon>Dikarya</taxon>
        <taxon>Ascomycota</taxon>
        <taxon>Pezizomycotina</taxon>
        <taxon>Eurotiomycetes</taxon>
        <taxon>Chaetothyriomycetidae</taxon>
        <taxon>Chaetothyriales</taxon>
        <taxon>Herpotrichiellaceae</taxon>
        <taxon>Exophiala</taxon>
    </lineage>
</organism>
<feature type="transmembrane region" description="Helical" evidence="2">
    <location>
        <begin position="467"/>
        <end position="486"/>
    </location>
</feature>
<feature type="transmembrane region" description="Helical" evidence="2">
    <location>
        <begin position="363"/>
        <end position="388"/>
    </location>
</feature>
<evidence type="ECO:0000313" key="5">
    <source>
        <dbReference type="Proteomes" id="UP000054342"/>
    </source>
</evidence>
<proteinExistence type="predicted"/>
<keyword evidence="5" id="KW-1185">Reference proteome</keyword>